<evidence type="ECO:0000313" key="1">
    <source>
        <dbReference type="EMBL" id="EHK97145.1"/>
    </source>
</evidence>
<proteinExistence type="predicted"/>
<reference evidence="1 2" key="1">
    <citation type="journal article" date="2012" name="Eukaryot. Cell">
        <title>Genome sequence of the fungus Glarea lozoyensis: the first genome sequence of a species from the Helotiaceae family.</title>
        <authorList>
            <person name="Youssar L."/>
            <person name="Gruening B.A."/>
            <person name="Erxleben A."/>
            <person name="Guenther S."/>
            <person name="Huettel W."/>
        </authorList>
    </citation>
    <scope>NUCLEOTIDE SEQUENCE [LARGE SCALE GENOMIC DNA]</scope>
    <source>
        <strain evidence="2">ATCC 74030 / MF5533</strain>
    </source>
</reference>
<keyword evidence="2" id="KW-1185">Reference proteome</keyword>
<sequence length="40" mass="4593">MRLCSHIDPTKLNTWMGFCLYVAGGVNRRDTVSMFVSKEE</sequence>
<dbReference type="HOGENOM" id="CLU_3299504_0_0_1"/>
<comment type="caution">
    <text evidence="1">The sequence shown here is derived from an EMBL/GenBank/DDBJ whole genome shotgun (WGS) entry which is preliminary data.</text>
</comment>
<organism evidence="1 2">
    <name type="scientific">Glarea lozoyensis (strain ATCC 74030 / MF5533)</name>
    <dbReference type="NCBI Taxonomy" id="1104152"/>
    <lineage>
        <taxon>Eukaryota</taxon>
        <taxon>Fungi</taxon>
        <taxon>Dikarya</taxon>
        <taxon>Ascomycota</taxon>
        <taxon>Pezizomycotina</taxon>
        <taxon>Leotiomycetes</taxon>
        <taxon>Helotiales</taxon>
        <taxon>Helotiaceae</taxon>
        <taxon>Glarea</taxon>
    </lineage>
</organism>
<evidence type="ECO:0000313" key="2">
    <source>
        <dbReference type="Proteomes" id="UP000005446"/>
    </source>
</evidence>
<dbReference type="InParanoid" id="H0EWJ0"/>
<dbReference type="EMBL" id="AGUE01000209">
    <property type="protein sequence ID" value="EHK97145.1"/>
    <property type="molecule type" value="Genomic_DNA"/>
</dbReference>
<name>H0EWJ0_GLAL7</name>
<gene>
    <name evidence="1" type="ORF">M7I_7157</name>
</gene>
<dbReference type="AlphaFoldDB" id="H0EWJ0"/>
<accession>H0EWJ0</accession>
<dbReference type="Proteomes" id="UP000005446">
    <property type="component" value="Unassembled WGS sequence"/>
</dbReference>
<protein>
    <submittedName>
        <fullName evidence="1">Uncharacterized protein</fullName>
    </submittedName>
</protein>